<dbReference type="EMBL" id="CAMXCT020005390">
    <property type="protein sequence ID" value="CAL1165573.1"/>
    <property type="molecule type" value="Genomic_DNA"/>
</dbReference>
<proteinExistence type="predicted"/>
<evidence type="ECO:0000313" key="2">
    <source>
        <dbReference type="EMBL" id="CAL1165573.1"/>
    </source>
</evidence>
<dbReference type="Gene3D" id="1.25.40.10">
    <property type="entry name" value="Tetratricopeptide repeat domain"/>
    <property type="match status" value="2"/>
</dbReference>
<dbReference type="PANTHER" id="PTHR47938">
    <property type="entry name" value="RESPIRATORY COMPLEX I CHAPERONE (CIA84), PUTATIVE (AFU_ORTHOLOGUE AFUA_2G06020)-RELATED"/>
    <property type="match status" value="1"/>
</dbReference>
<reference evidence="1" key="1">
    <citation type="submission" date="2022-10" db="EMBL/GenBank/DDBJ databases">
        <authorList>
            <person name="Chen Y."/>
            <person name="Dougan E. K."/>
            <person name="Chan C."/>
            <person name="Rhodes N."/>
            <person name="Thang M."/>
        </authorList>
    </citation>
    <scope>NUCLEOTIDE SEQUENCE</scope>
</reference>
<dbReference type="InterPro" id="IPR002885">
    <property type="entry name" value="PPR_rpt"/>
</dbReference>
<sequence>MAANLRSLRHIDRCSRIPSQRGWVTGRRFFSDEVPKHIGFAPRFFDFKAFRKALKEKKESLSEAELREVRREYALPPPEGWTIQNFLEHMKFGDGAEDVANLFEHWKDFISMSPRDIMRIPDITAEQRRKLDKYITLFNHGLWPRVSADIFKERFNGSLAFEGKPWTPQDDQRLLELVKPGEEGGYDVNFGDPWLYISWEMQRREDDVQQRYVELVVKQRERKTQHEFAITKAKDLGVPGTISALGNSAEFQTGLSEDAILELNRAQKEANNNLPQKKLWASSSLLCCYNATIGACRFGTAWQAGIVLLQELLDQGPKPDHVTFGASIHAIGGSENGPKGPWECALALLQAMPSCRIEPKAAIFNATIRVLERAGLWKEAIHLFATMDSSSACSDLISLNATITACTNNIQWEAAVALLDKATIQNHLSRFQSNRQRSTISYNATIVGCGRSSQWQRSLSLLEELRLRVAATVANMPYVPGWEGHKQKGDQGDCDRDQGVLLLDEQSRESVLSMRPVQGPTTGASVFLLQGCNATLKGCERASEWQKAVQLLSVMANQEFSDGFANSSESGLAWPSPDILSFNSSISACEKATCWDGALALLEMLLHLSSEVSNRLRADAPSFNSVTRALTRVTQWEAGLELLSKACSHRIQLNAVSSLMVVYACGRGNCWQGALTELDRSYLAPRMTRLDNPATPRNLHNAIISACEQSSRWREALHLCFVPSKNGAKGQDWLLDQVTLNSALSSCATQKQWELTIEMLDFRRYLAQNDLPICASGFGAAALGCAMAGAWACAVGLYCRSTHLKGWRKNGKHLGGLAMTLLVAIRSCEIYLQVKTLWQLLPQLKAGAGRVLLLDLILPLPGTKDDGFRAEVAEMLRRYDGDASATAWFAAAQQRLQRPAGHSLLGLRATGLPIAGFVRDDVLESQFCLGTMTKGLVEDLSMCSPGAVRRRRSVKAQLTCHCAERQSNK</sequence>
<dbReference type="GO" id="GO:0003729">
    <property type="term" value="F:mRNA binding"/>
    <property type="evidence" value="ECO:0007669"/>
    <property type="project" value="TreeGrafter"/>
</dbReference>
<organism evidence="1">
    <name type="scientific">Cladocopium goreaui</name>
    <dbReference type="NCBI Taxonomy" id="2562237"/>
    <lineage>
        <taxon>Eukaryota</taxon>
        <taxon>Sar</taxon>
        <taxon>Alveolata</taxon>
        <taxon>Dinophyceae</taxon>
        <taxon>Suessiales</taxon>
        <taxon>Symbiodiniaceae</taxon>
        <taxon>Cladocopium</taxon>
    </lineage>
</organism>
<reference evidence="2" key="2">
    <citation type="submission" date="2024-04" db="EMBL/GenBank/DDBJ databases">
        <authorList>
            <person name="Chen Y."/>
            <person name="Shah S."/>
            <person name="Dougan E. K."/>
            <person name="Thang M."/>
            <person name="Chan C."/>
        </authorList>
    </citation>
    <scope>NUCLEOTIDE SEQUENCE [LARGE SCALE GENOMIC DNA]</scope>
</reference>
<evidence type="ECO:0000313" key="3">
    <source>
        <dbReference type="EMBL" id="CAL4799510.1"/>
    </source>
</evidence>
<accession>A0A9P1DP46</accession>
<dbReference type="Pfam" id="PF01535">
    <property type="entry name" value="PPR"/>
    <property type="match status" value="2"/>
</dbReference>
<dbReference type="Proteomes" id="UP001152797">
    <property type="component" value="Unassembled WGS sequence"/>
</dbReference>
<comment type="caution">
    <text evidence="1">The sequence shown here is derived from an EMBL/GenBank/DDBJ whole genome shotgun (WGS) entry which is preliminary data.</text>
</comment>
<evidence type="ECO:0000313" key="1">
    <source>
        <dbReference type="EMBL" id="CAI4012198.1"/>
    </source>
</evidence>
<name>A0A9P1DP46_9DINO</name>
<dbReference type="InterPro" id="IPR009057">
    <property type="entry name" value="Homeodomain-like_sf"/>
</dbReference>
<evidence type="ECO:0000313" key="4">
    <source>
        <dbReference type="Proteomes" id="UP001152797"/>
    </source>
</evidence>
<dbReference type="AlphaFoldDB" id="A0A9P1DP46"/>
<dbReference type="PANTHER" id="PTHR47938:SF35">
    <property type="entry name" value="PENTATRICOPEPTIDE REPEAT-CONTAINING PROTEIN 4, MITOCHONDRIAL-RELATED"/>
    <property type="match status" value="1"/>
</dbReference>
<dbReference type="EMBL" id="CAMXCT010005390">
    <property type="protein sequence ID" value="CAI4012198.1"/>
    <property type="molecule type" value="Genomic_DNA"/>
</dbReference>
<gene>
    <name evidence="1" type="ORF">C1SCF055_LOCUS37288</name>
</gene>
<protein>
    <submittedName>
        <fullName evidence="3">Pentatricopeptide repeat-containing protein, chloroplastic</fullName>
    </submittedName>
</protein>
<keyword evidence="4" id="KW-1185">Reference proteome</keyword>
<dbReference type="SUPFAM" id="SSF46689">
    <property type="entry name" value="Homeodomain-like"/>
    <property type="match status" value="1"/>
</dbReference>
<dbReference type="InterPro" id="IPR011990">
    <property type="entry name" value="TPR-like_helical_dom_sf"/>
</dbReference>
<dbReference type="OrthoDB" id="408360at2759"/>
<dbReference type="EMBL" id="CAMXCT030005390">
    <property type="protein sequence ID" value="CAL4799510.1"/>
    <property type="molecule type" value="Genomic_DNA"/>
</dbReference>